<feature type="domain" description="Methyltransferase" evidence="3">
    <location>
        <begin position="49"/>
        <end position="140"/>
    </location>
</feature>
<dbReference type="RefSeq" id="WP_235058053.1">
    <property type="nucleotide sequence ID" value="NZ_JAKFHA010000046.1"/>
</dbReference>
<protein>
    <submittedName>
        <fullName evidence="4">Class I SAM-dependent methyltransferase</fullName>
    </submittedName>
</protein>
<comment type="caution">
    <text evidence="4">The sequence shown here is derived from an EMBL/GenBank/DDBJ whole genome shotgun (WGS) entry which is preliminary data.</text>
</comment>
<accession>A0AA41U6R3</accession>
<dbReference type="Gene3D" id="3.40.50.150">
    <property type="entry name" value="Vaccinia Virus protein VP39"/>
    <property type="match status" value="1"/>
</dbReference>
<evidence type="ECO:0000256" key="2">
    <source>
        <dbReference type="ARBA" id="ARBA00022679"/>
    </source>
</evidence>
<dbReference type="CDD" id="cd02440">
    <property type="entry name" value="AdoMet_MTases"/>
    <property type="match status" value="1"/>
</dbReference>
<dbReference type="SUPFAM" id="SSF53335">
    <property type="entry name" value="S-adenosyl-L-methionine-dependent methyltransferases"/>
    <property type="match status" value="1"/>
</dbReference>
<proteinExistence type="predicted"/>
<evidence type="ECO:0000313" key="5">
    <source>
        <dbReference type="Proteomes" id="UP001165378"/>
    </source>
</evidence>
<reference evidence="4" key="1">
    <citation type="submission" date="2022-01" db="EMBL/GenBank/DDBJ databases">
        <title>Genome-Based Taxonomic Classification of the Phylum Actinobacteria.</title>
        <authorList>
            <person name="Gao Y."/>
        </authorList>
    </citation>
    <scope>NUCLEOTIDE SEQUENCE</scope>
    <source>
        <strain evidence="4">KLBMP 8922</strain>
    </source>
</reference>
<keyword evidence="5" id="KW-1185">Reference proteome</keyword>
<dbReference type="EMBL" id="JAKFHA010000046">
    <property type="protein sequence ID" value="MCF2533282.1"/>
    <property type="molecule type" value="Genomic_DNA"/>
</dbReference>
<dbReference type="GO" id="GO:0032259">
    <property type="term" value="P:methylation"/>
    <property type="evidence" value="ECO:0007669"/>
    <property type="project" value="UniProtKB-KW"/>
</dbReference>
<dbReference type="PANTHER" id="PTHR44942">
    <property type="entry name" value="METHYLTRANSF_11 DOMAIN-CONTAINING PROTEIN"/>
    <property type="match status" value="1"/>
</dbReference>
<keyword evidence="1 4" id="KW-0489">Methyltransferase</keyword>
<dbReference type="AlphaFoldDB" id="A0AA41U6R3"/>
<organism evidence="4 5">
    <name type="scientific">Yinghuangia soli</name>
    <dbReference type="NCBI Taxonomy" id="2908204"/>
    <lineage>
        <taxon>Bacteria</taxon>
        <taxon>Bacillati</taxon>
        <taxon>Actinomycetota</taxon>
        <taxon>Actinomycetes</taxon>
        <taxon>Kitasatosporales</taxon>
        <taxon>Streptomycetaceae</taxon>
        <taxon>Yinghuangia</taxon>
    </lineage>
</organism>
<evidence type="ECO:0000256" key="1">
    <source>
        <dbReference type="ARBA" id="ARBA00022603"/>
    </source>
</evidence>
<dbReference type="Proteomes" id="UP001165378">
    <property type="component" value="Unassembled WGS sequence"/>
</dbReference>
<dbReference type="GO" id="GO:0008168">
    <property type="term" value="F:methyltransferase activity"/>
    <property type="evidence" value="ECO:0007669"/>
    <property type="project" value="UniProtKB-KW"/>
</dbReference>
<dbReference type="InterPro" id="IPR029063">
    <property type="entry name" value="SAM-dependent_MTases_sf"/>
</dbReference>
<dbReference type="InterPro" id="IPR051052">
    <property type="entry name" value="Diverse_substrate_MTase"/>
</dbReference>
<dbReference type="Pfam" id="PF13649">
    <property type="entry name" value="Methyltransf_25"/>
    <property type="match status" value="1"/>
</dbReference>
<keyword evidence="2" id="KW-0808">Transferase</keyword>
<gene>
    <name evidence="4" type="ORF">LZ495_39530</name>
</gene>
<dbReference type="PANTHER" id="PTHR44942:SF4">
    <property type="entry name" value="METHYLTRANSFERASE TYPE 11 DOMAIN-CONTAINING PROTEIN"/>
    <property type="match status" value="1"/>
</dbReference>
<evidence type="ECO:0000259" key="3">
    <source>
        <dbReference type="Pfam" id="PF13649"/>
    </source>
</evidence>
<evidence type="ECO:0000313" key="4">
    <source>
        <dbReference type="EMBL" id="MCF2533282.1"/>
    </source>
</evidence>
<name>A0AA41U6R3_9ACTN</name>
<sequence>MGDTPGFDPDLYQGTADYYDRFRLPYPDAMIDDLAHRTAPADPGPARLIDLACGTGQLAFPLHRHFADVLAVDAEPDMTAAVRAKAAALKADGITAVTSGAEALDVDPGSVDLVVIGNAFHRLDRALVAARIHSWLRPGGYLALCWSTSPWAGDAAWQRDLDALIGTWKDTLGATSRVPAGWHDTRETDPDHALLARAGFQPAGRHDFPTEHQWTVAELAGHIRSTSFLPPAVLADRSPDFDAALAAALERHTTDGRLAETVGFTYELVSRPA</sequence>
<dbReference type="InterPro" id="IPR041698">
    <property type="entry name" value="Methyltransf_25"/>
</dbReference>